<keyword evidence="8" id="KW-0694">RNA-binding</keyword>
<evidence type="ECO:0000256" key="11">
    <source>
        <dbReference type="ARBA" id="ARBA00048802"/>
    </source>
</evidence>
<feature type="binding site" evidence="14">
    <location>
        <position position="174"/>
    </location>
    <ligand>
        <name>FMN</name>
        <dbReference type="ChEBI" id="CHEBI:58210"/>
    </ligand>
</feature>
<dbReference type="EC" id="1.3.1.-" evidence="12"/>
<feature type="domain" description="DUS-like FMN-binding" evidence="15">
    <location>
        <begin position="18"/>
        <end position="308"/>
    </location>
</feature>
<dbReference type="InterPro" id="IPR004652">
    <property type="entry name" value="DusB-like"/>
</dbReference>
<comment type="catalytic activity">
    <reaction evidence="10">
        <text>a 5,6-dihydrouridine in tRNA + NADP(+) = a uridine in tRNA + NADPH + H(+)</text>
        <dbReference type="Rhea" id="RHEA:23624"/>
        <dbReference type="Rhea" id="RHEA-COMP:13339"/>
        <dbReference type="Rhea" id="RHEA-COMP:13887"/>
        <dbReference type="ChEBI" id="CHEBI:15378"/>
        <dbReference type="ChEBI" id="CHEBI:57783"/>
        <dbReference type="ChEBI" id="CHEBI:58349"/>
        <dbReference type="ChEBI" id="CHEBI:65315"/>
        <dbReference type="ChEBI" id="CHEBI:74443"/>
    </reaction>
</comment>
<dbReference type="eggNOG" id="COG0042">
    <property type="taxonomic scope" value="Bacteria"/>
</dbReference>
<reference evidence="16" key="1">
    <citation type="submission" date="2008-01" db="EMBL/GenBank/DDBJ databases">
        <title>Complete sequence of chromosome of Caulobacter sp. K31.</title>
        <authorList>
            <consortium name="US DOE Joint Genome Institute"/>
            <person name="Copeland A."/>
            <person name="Lucas S."/>
            <person name="Lapidus A."/>
            <person name="Barry K."/>
            <person name="Glavina del Rio T."/>
            <person name="Dalin E."/>
            <person name="Tice H."/>
            <person name="Pitluck S."/>
            <person name="Bruce D."/>
            <person name="Goodwin L."/>
            <person name="Thompson L.S."/>
            <person name="Brettin T."/>
            <person name="Detter J.C."/>
            <person name="Han C."/>
            <person name="Schmutz J."/>
            <person name="Larimer F."/>
            <person name="Land M."/>
            <person name="Hauser L."/>
            <person name="Kyrpides N."/>
            <person name="Kim E."/>
            <person name="Stephens C."/>
            <person name="Richardson P."/>
        </authorList>
    </citation>
    <scope>NUCLEOTIDE SEQUENCE [LARGE SCALE GENOMIC DNA]</scope>
    <source>
        <strain evidence="16">K31</strain>
    </source>
</reference>
<evidence type="ECO:0000256" key="8">
    <source>
        <dbReference type="ARBA" id="ARBA00022884"/>
    </source>
</evidence>
<dbReference type="PANTHER" id="PTHR45846:SF1">
    <property type="entry name" value="TRNA-DIHYDROURIDINE(47) SYNTHASE [NAD(P)(+)]-LIKE"/>
    <property type="match status" value="1"/>
</dbReference>
<keyword evidence="4 12" id="KW-0285">Flavoprotein</keyword>
<dbReference type="InterPro" id="IPR013785">
    <property type="entry name" value="Aldolase_TIM"/>
</dbReference>
<evidence type="ECO:0000256" key="6">
    <source>
        <dbReference type="ARBA" id="ARBA00022694"/>
    </source>
</evidence>
<comment type="function">
    <text evidence="2 12">Catalyzes the synthesis of 5,6-dihydrouridine (D), a modified base found in the D-loop of most tRNAs, via the reduction of the C5-C6 double bond in target uridines.</text>
</comment>
<evidence type="ECO:0000259" key="15">
    <source>
        <dbReference type="Pfam" id="PF01207"/>
    </source>
</evidence>
<evidence type="ECO:0000256" key="13">
    <source>
        <dbReference type="PIRSR" id="PIRSR006621-1"/>
    </source>
</evidence>
<keyword evidence="5 12" id="KW-0288">FMN</keyword>
<evidence type="ECO:0000256" key="7">
    <source>
        <dbReference type="ARBA" id="ARBA00022857"/>
    </source>
</evidence>
<dbReference type="Pfam" id="PF01207">
    <property type="entry name" value="Dus"/>
    <property type="match status" value="1"/>
</dbReference>
<dbReference type="InterPro" id="IPR035587">
    <property type="entry name" value="DUS-like_FMN-bd"/>
</dbReference>
<gene>
    <name evidence="16" type="ordered locus">Caul_2604</name>
</gene>
<dbReference type="GO" id="GO:0000049">
    <property type="term" value="F:tRNA binding"/>
    <property type="evidence" value="ECO:0007669"/>
    <property type="project" value="UniProtKB-KW"/>
</dbReference>
<dbReference type="AlphaFoldDB" id="B0SXE6"/>
<dbReference type="InterPro" id="IPR024036">
    <property type="entry name" value="tRNA-dHydroUridine_Synthase_C"/>
</dbReference>
<dbReference type="PROSITE" id="PS01136">
    <property type="entry name" value="UPF0034"/>
    <property type="match status" value="1"/>
</dbReference>
<dbReference type="InterPro" id="IPR001269">
    <property type="entry name" value="DUS_fam"/>
</dbReference>
<organism evidence="16">
    <name type="scientific">Caulobacter sp. (strain K31)</name>
    <dbReference type="NCBI Taxonomy" id="366602"/>
    <lineage>
        <taxon>Bacteria</taxon>
        <taxon>Pseudomonadati</taxon>
        <taxon>Pseudomonadota</taxon>
        <taxon>Alphaproteobacteria</taxon>
        <taxon>Caulobacterales</taxon>
        <taxon>Caulobacteraceae</taxon>
        <taxon>Caulobacter</taxon>
    </lineage>
</organism>
<dbReference type="GO" id="GO:0050660">
    <property type="term" value="F:flavin adenine dinucleotide binding"/>
    <property type="evidence" value="ECO:0007669"/>
    <property type="project" value="InterPro"/>
</dbReference>
<evidence type="ECO:0000256" key="1">
    <source>
        <dbReference type="ARBA" id="ARBA00001917"/>
    </source>
</evidence>
<dbReference type="NCBIfam" id="TIGR00737">
    <property type="entry name" value="nifR3_yhdG"/>
    <property type="match status" value="1"/>
</dbReference>
<keyword evidence="14" id="KW-0547">Nucleotide-binding</keyword>
<feature type="binding site" evidence="14">
    <location>
        <position position="74"/>
    </location>
    <ligand>
        <name>FMN</name>
        <dbReference type="ChEBI" id="CHEBI:58210"/>
    </ligand>
</feature>
<evidence type="ECO:0000256" key="14">
    <source>
        <dbReference type="PIRSR" id="PIRSR006621-2"/>
    </source>
</evidence>
<comment type="cofactor">
    <cofactor evidence="1 12 14">
        <name>FMN</name>
        <dbReference type="ChEBI" id="CHEBI:58210"/>
    </cofactor>
</comment>
<dbReference type="Gene3D" id="3.20.20.70">
    <property type="entry name" value="Aldolase class I"/>
    <property type="match status" value="1"/>
</dbReference>
<evidence type="ECO:0000256" key="3">
    <source>
        <dbReference type="ARBA" id="ARBA00022555"/>
    </source>
</evidence>
<dbReference type="OrthoDB" id="9783413at2"/>
<evidence type="ECO:0000256" key="2">
    <source>
        <dbReference type="ARBA" id="ARBA00002790"/>
    </source>
</evidence>
<dbReference type="KEGG" id="cak:Caul_2604"/>
<feature type="binding site" evidence="14">
    <location>
        <begin position="229"/>
        <end position="230"/>
    </location>
    <ligand>
        <name>FMN</name>
        <dbReference type="ChEBI" id="CHEBI:58210"/>
    </ligand>
</feature>
<keyword evidence="6 12" id="KW-0819">tRNA processing</keyword>
<sequence length="335" mass="35523">MSNTLSVGKVEVPGRVWIAPMTGVSDLPFRETATRLGAAYVATEMVACAEFARGRPDAVRRAAVGDGLPLMVVQLVGRDPTFMGQGARMAAEAGAQIIDLNFGCPSKQVTGGVASGSALMREPDLAEALVAAAVRAVDVPVTVKMRLGWDDDSRNAADIARRAVDAGAQAITVHGRTRCQFYKGVADWSAVAAVKAAVSVPVLVNGDIIDGDTARLALEQSGADGVMIGRGVYGRPWIAQAIEAALNGEGFREPDAEERLAIAVTHFRRSLGFYGQNLGLKMFRKHLASYIEAAPWPDSEELRRTARAALCRLEDPAAIEDGLAALWLGDRRLAA</sequence>
<feature type="binding site" evidence="14">
    <location>
        <position position="144"/>
    </location>
    <ligand>
        <name>FMN</name>
        <dbReference type="ChEBI" id="CHEBI:58210"/>
    </ligand>
</feature>
<dbReference type="HOGENOM" id="CLU_013299_0_1_5"/>
<dbReference type="Gene3D" id="1.10.1200.80">
    <property type="entry name" value="Putative flavin oxidoreducatase, domain 2"/>
    <property type="match status" value="1"/>
</dbReference>
<dbReference type="CDD" id="cd02801">
    <property type="entry name" value="DUS_like_FMN"/>
    <property type="match status" value="1"/>
</dbReference>
<evidence type="ECO:0000256" key="10">
    <source>
        <dbReference type="ARBA" id="ARBA00048205"/>
    </source>
</evidence>
<keyword evidence="3" id="KW-0820">tRNA-binding</keyword>
<evidence type="ECO:0000256" key="9">
    <source>
        <dbReference type="ARBA" id="ARBA00023002"/>
    </source>
</evidence>
<name>B0SXE6_CAUSK</name>
<feature type="active site" description="Proton donor" evidence="13">
    <location>
        <position position="104"/>
    </location>
</feature>
<dbReference type="GO" id="GO:0017150">
    <property type="term" value="F:tRNA dihydrouridine synthase activity"/>
    <property type="evidence" value="ECO:0007669"/>
    <property type="project" value="InterPro"/>
</dbReference>
<comment type="similarity">
    <text evidence="12">Belongs to the dus family.</text>
</comment>
<dbReference type="InterPro" id="IPR018517">
    <property type="entry name" value="tRNA_hU_synthase_CS"/>
</dbReference>
<dbReference type="PIRSF" id="PIRSF006621">
    <property type="entry name" value="Dus"/>
    <property type="match status" value="1"/>
</dbReference>
<accession>B0SXE6</accession>
<keyword evidence="9 12" id="KW-0560">Oxidoreductase</keyword>
<dbReference type="STRING" id="366602.Caul_2604"/>
<keyword evidence="7" id="KW-0521">NADP</keyword>
<evidence type="ECO:0000256" key="4">
    <source>
        <dbReference type="ARBA" id="ARBA00022630"/>
    </source>
</evidence>
<protein>
    <recommendedName>
        <fullName evidence="12">tRNA-dihydrouridine synthase</fullName>
        <ecNumber evidence="12">1.3.1.-</ecNumber>
    </recommendedName>
</protein>
<evidence type="ECO:0000256" key="5">
    <source>
        <dbReference type="ARBA" id="ARBA00022643"/>
    </source>
</evidence>
<evidence type="ECO:0000256" key="12">
    <source>
        <dbReference type="PIRNR" id="PIRNR006621"/>
    </source>
</evidence>
<dbReference type="PANTHER" id="PTHR45846">
    <property type="entry name" value="TRNA-DIHYDROURIDINE(47) SYNTHASE [NAD(P)(+)]-LIKE"/>
    <property type="match status" value="1"/>
</dbReference>
<dbReference type="SUPFAM" id="SSF51395">
    <property type="entry name" value="FMN-linked oxidoreductases"/>
    <property type="match status" value="1"/>
</dbReference>
<evidence type="ECO:0000313" key="16">
    <source>
        <dbReference type="EMBL" id="ABZ71731.1"/>
    </source>
</evidence>
<comment type="catalytic activity">
    <reaction evidence="11">
        <text>a 5,6-dihydrouridine in tRNA + NAD(+) = a uridine in tRNA + NADH + H(+)</text>
        <dbReference type="Rhea" id="RHEA:54452"/>
        <dbReference type="Rhea" id="RHEA-COMP:13339"/>
        <dbReference type="Rhea" id="RHEA-COMP:13887"/>
        <dbReference type="ChEBI" id="CHEBI:15378"/>
        <dbReference type="ChEBI" id="CHEBI:57540"/>
        <dbReference type="ChEBI" id="CHEBI:57945"/>
        <dbReference type="ChEBI" id="CHEBI:65315"/>
        <dbReference type="ChEBI" id="CHEBI:74443"/>
    </reaction>
</comment>
<dbReference type="EMBL" id="CP000927">
    <property type="protein sequence ID" value="ABZ71731.1"/>
    <property type="molecule type" value="Genomic_DNA"/>
</dbReference>
<proteinExistence type="inferred from homology"/>